<keyword evidence="5" id="KW-0862">Zinc</keyword>
<evidence type="ECO:0000256" key="9">
    <source>
        <dbReference type="ARBA" id="ARBA00024345"/>
    </source>
</evidence>
<dbReference type="OrthoDB" id="1095242at2759"/>
<dbReference type="SMART" id="SM00424">
    <property type="entry name" value="STE"/>
    <property type="match status" value="1"/>
</dbReference>
<keyword evidence="7" id="KW-0804">Transcription</keyword>
<dbReference type="PANTHER" id="PTHR47427">
    <property type="entry name" value="PROTEIN STE12"/>
    <property type="match status" value="1"/>
</dbReference>
<feature type="compositionally biased region" description="Low complexity" evidence="11">
    <location>
        <begin position="14"/>
        <end position="35"/>
    </location>
</feature>
<dbReference type="InterPro" id="IPR003120">
    <property type="entry name" value="Ste12"/>
</dbReference>
<evidence type="ECO:0000256" key="3">
    <source>
        <dbReference type="ARBA" id="ARBA00022737"/>
    </source>
</evidence>
<dbReference type="InterPro" id="IPR013087">
    <property type="entry name" value="Znf_C2H2_type"/>
</dbReference>
<feature type="domain" description="C2H2-type" evidence="12">
    <location>
        <begin position="563"/>
        <end position="585"/>
    </location>
</feature>
<feature type="region of interest" description="Disordered" evidence="11">
    <location>
        <begin position="579"/>
        <end position="682"/>
    </location>
</feature>
<evidence type="ECO:0000313" key="13">
    <source>
        <dbReference type="EMBL" id="GJJ79055.1"/>
    </source>
</evidence>
<evidence type="ECO:0000259" key="12">
    <source>
        <dbReference type="PROSITE" id="PS50157"/>
    </source>
</evidence>
<dbReference type="Pfam" id="PF00096">
    <property type="entry name" value="zf-C2H2"/>
    <property type="match status" value="2"/>
</dbReference>
<dbReference type="GO" id="GO:0005634">
    <property type="term" value="C:nucleus"/>
    <property type="evidence" value="ECO:0007669"/>
    <property type="project" value="UniProtKB-SubCell"/>
</dbReference>
<keyword evidence="14" id="KW-1185">Reference proteome</keyword>
<evidence type="ECO:0000256" key="10">
    <source>
        <dbReference type="PROSITE-ProRule" id="PRU00042"/>
    </source>
</evidence>
<evidence type="ECO:0000256" key="8">
    <source>
        <dbReference type="ARBA" id="ARBA00023242"/>
    </source>
</evidence>
<keyword evidence="6" id="KW-0805">Transcription regulation</keyword>
<evidence type="ECO:0000256" key="7">
    <source>
        <dbReference type="ARBA" id="ARBA00023163"/>
    </source>
</evidence>
<dbReference type="GO" id="GO:0000981">
    <property type="term" value="F:DNA-binding transcription factor activity, RNA polymerase II-specific"/>
    <property type="evidence" value="ECO:0007669"/>
    <property type="project" value="UniProtKB-ARBA"/>
</dbReference>
<dbReference type="EMBL" id="BQFW01000015">
    <property type="protein sequence ID" value="GJJ79055.1"/>
    <property type="molecule type" value="Genomic_DNA"/>
</dbReference>
<comment type="caution">
    <text evidence="13">The sequence shown here is derived from an EMBL/GenBank/DDBJ whole genome shotgun (WGS) entry which is preliminary data.</text>
</comment>
<dbReference type="Proteomes" id="UP000827284">
    <property type="component" value="Unassembled WGS sequence"/>
</dbReference>
<evidence type="ECO:0000256" key="6">
    <source>
        <dbReference type="ARBA" id="ARBA00023015"/>
    </source>
</evidence>
<keyword evidence="8" id="KW-0539">Nucleus</keyword>
<feature type="domain" description="C2H2-type" evidence="12">
    <location>
        <begin position="533"/>
        <end position="562"/>
    </location>
</feature>
<protein>
    <submittedName>
        <fullName evidence="13">Transcription factor STE12</fullName>
    </submittedName>
</protein>
<feature type="compositionally biased region" description="Basic and acidic residues" evidence="11">
    <location>
        <begin position="645"/>
        <end position="656"/>
    </location>
</feature>
<dbReference type="SMART" id="SM00355">
    <property type="entry name" value="ZnF_C2H2"/>
    <property type="match status" value="2"/>
</dbReference>
<dbReference type="SUPFAM" id="SSF57667">
    <property type="entry name" value="beta-beta-alpha zinc fingers"/>
    <property type="match status" value="1"/>
</dbReference>
<evidence type="ECO:0000256" key="4">
    <source>
        <dbReference type="ARBA" id="ARBA00022771"/>
    </source>
</evidence>
<feature type="compositionally biased region" description="Polar residues" evidence="11">
    <location>
        <begin position="336"/>
        <end position="351"/>
    </location>
</feature>
<feature type="compositionally biased region" description="Low complexity" evidence="11">
    <location>
        <begin position="54"/>
        <end position="65"/>
    </location>
</feature>
<dbReference type="GO" id="GO:0000978">
    <property type="term" value="F:RNA polymerase II cis-regulatory region sequence-specific DNA binding"/>
    <property type="evidence" value="ECO:0007669"/>
    <property type="project" value="UniProtKB-ARBA"/>
</dbReference>
<dbReference type="GO" id="GO:1990527">
    <property type="term" value="C:Tec1p-Ste12p-Dig1p complex"/>
    <property type="evidence" value="ECO:0007669"/>
    <property type="project" value="TreeGrafter"/>
</dbReference>
<comment type="subcellular location">
    <subcellularLocation>
        <location evidence="1">Nucleus</location>
    </subcellularLocation>
</comment>
<dbReference type="PROSITE" id="PS00028">
    <property type="entry name" value="ZINC_FINGER_C2H2_1"/>
    <property type="match status" value="2"/>
</dbReference>
<keyword evidence="2" id="KW-0479">Metal-binding</keyword>
<dbReference type="FunFam" id="3.30.160.60:FF:000303">
    <property type="entry name" value="Zinc finger protein 41"/>
    <property type="match status" value="1"/>
</dbReference>
<feature type="compositionally biased region" description="Low complexity" evidence="11">
    <location>
        <begin position="908"/>
        <end position="935"/>
    </location>
</feature>
<dbReference type="PANTHER" id="PTHR47427:SF1">
    <property type="entry name" value="PROTEIN STE12"/>
    <property type="match status" value="1"/>
</dbReference>
<reference evidence="13" key="2">
    <citation type="journal article" date="2022" name="Microbiol. Resour. Announc.">
        <title>Whole-Genome Sequence of Entomortierella parvispora E1425, a Mucoromycotan Fungus Associated with Burkholderiaceae-Related Endosymbiotic Bacteria.</title>
        <authorList>
            <person name="Herlambang A."/>
            <person name="Guo Y."/>
            <person name="Takashima Y."/>
            <person name="Narisawa K."/>
            <person name="Ohta H."/>
            <person name="Nishizawa T."/>
        </authorList>
    </citation>
    <scope>NUCLEOTIDE SEQUENCE</scope>
    <source>
        <strain evidence="13">E1425</strain>
    </source>
</reference>
<keyword evidence="4 10" id="KW-0863">Zinc-finger</keyword>
<dbReference type="InterPro" id="IPR052127">
    <property type="entry name" value="STE12_transcription_factor"/>
</dbReference>
<evidence type="ECO:0000256" key="1">
    <source>
        <dbReference type="ARBA" id="ARBA00004123"/>
    </source>
</evidence>
<feature type="compositionally biased region" description="Polar residues" evidence="11">
    <location>
        <begin position="512"/>
        <end position="530"/>
    </location>
</feature>
<feature type="region of interest" description="Disordered" evidence="11">
    <location>
        <begin position="52"/>
        <end position="124"/>
    </location>
</feature>
<feature type="compositionally biased region" description="Acidic residues" evidence="11">
    <location>
        <begin position="612"/>
        <end position="622"/>
    </location>
</feature>
<organism evidence="13 14">
    <name type="scientific">Entomortierella parvispora</name>
    <dbReference type="NCBI Taxonomy" id="205924"/>
    <lineage>
        <taxon>Eukaryota</taxon>
        <taxon>Fungi</taxon>
        <taxon>Fungi incertae sedis</taxon>
        <taxon>Mucoromycota</taxon>
        <taxon>Mortierellomycotina</taxon>
        <taxon>Mortierellomycetes</taxon>
        <taxon>Mortierellales</taxon>
        <taxon>Mortierellaceae</taxon>
        <taxon>Entomortierella</taxon>
    </lineage>
</organism>
<evidence type="ECO:0000256" key="11">
    <source>
        <dbReference type="SAM" id="MobiDB-lite"/>
    </source>
</evidence>
<feature type="region of interest" description="Disordered" evidence="11">
    <location>
        <begin position="1"/>
        <end position="35"/>
    </location>
</feature>
<dbReference type="PROSITE" id="PS50157">
    <property type="entry name" value="ZINC_FINGER_C2H2_2"/>
    <property type="match status" value="2"/>
</dbReference>
<comment type="similarity">
    <text evidence="9">Belongs to the STE12 transcription factor family.</text>
</comment>
<sequence length="969" mass="107598">MLTANSRRPDLFNQQPPHSSHQHTYQHSQQSYTHQPPLSHAQYIQPLQHMSHFQQQPSLQQQHQVQRQEEQEQLHLQMQQMQQHHQQVQQHQHQHQHQQNQQQQQQHHQQLQHQQHLQQQQHDQHNLLHDTLSLTTASASRIEEIDRLSVFLTTAPTYEMELSRFQLPTGETISCVLWNELYHITGTDIVRSLVSRFESFGRPVRNIKKFEEGVFSDLRNLKPGADACLEEPKSPFLEMLYRNNCIRTQKKQKVFYWYSVPHDRLFLDAMERDLKREQSGAEPTSQAVSEPALSCTLETVRDLVERLSRRTIEMNTITETLQSFTPDGVAPLSKQLPLNATPSASSPTQAQLVPDGGSLSSSTLGGLVAGKNEVLAGPFGEGQSMGRHESCLDDQGSDDNSESKVPSDADGGLSHSEKTGLFGPFSVFEGSPTYKKRRRRSTANPSNLSEAVDHIANGIHGNDSLDPASARRESLDMEDGDRFLDGSMLGSGSLDSLSGIKQENARPLHHQGSASMSSLQSLQTGNGNPSRSYACPVPQCGRLFKRLEHLKRHWRTHTLERPYACTICAKRFSRSDNLAAHRKTHDKPAWANDDESGEAGETGSGGLKREGDLDEEYDDDQEDHPLRTKGYASDHSMGRKRRRYRDGMESMSERESLSGFSSGEDEDEEGGVMGMPYQQQQQQQPQQQFQLQNRYPMVKGPTSMQPMMPQQYPTHLQRPNMYTDTTLGSQQQPFIPTMPMMSTTTATTTATTTPVQQAYGPYQPVPLSAGFSTLLAQQPIPPPLFTVEEEEDENEEISDMEKLRYKYEYEIKAAIDSTPVLSEVTRMMSTAATPYNAGAFGYGGAMPDYVPYGAYPLSTPIALGGNGGMGSRYGLFDPASSMNTGSATMGTVGGAMFSTAAMVPTSSSASSASSSTSSASTSVSSNGGQGTTNSGFPNVHMTALPPSHHNQEYKYIELALGSLLPNVPI</sequence>
<keyword evidence="3" id="KW-0677">Repeat</keyword>
<dbReference type="AlphaFoldDB" id="A0A9P3HM16"/>
<feature type="region of interest" description="Disordered" evidence="11">
    <location>
        <begin position="908"/>
        <end position="944"/>
    </location>
</feature>
<dbReference type="FunFam" id="3.30.160.60:FF:000072">
    <property type="entry name" value="zinc finger protein 143 isoform X1"/>
    <property type="match status" value="1"/>
</dbReference>
<proteinExistence type="inferred from homology"/>
<feature type="region of interest" description="Disordered" evidence="11">
    <location>
        <begin position="325"/>
        <end position="360"/>
    </location>
</feature>
<feature type="region of interest" description="Disordered" evidence="11">
    <location>
        <begin position="508"/>
        <end position="530"/>
    </location>
</feature>
<dbReference type="InterPro" id="IPR036236">
    <property type="entry name" value="Znf_C2H2_sf"/>
</dbReference>
<feature type="region of interest" description="Disordered" evidence="11">
    <location>
        <begin position="378"/>
        <end position="475"/>
    </location>
</feature>
<evidence type="ECO:0000256" key="2">
    <source>
        <dbReference type="ARBA" id="ARBA00022723"/>
    </source>
</evidence>
<dbReference type="Gene3D" id="3.30.160.60">
    <property type="entry name" value="Classic Zinc Finger"/>
    <property type="match status" value="2"/>
</dbReference>
<name>A0A9P3HM16_9FUNG</name>
<dbReference type="GO" id="GO:1990526">
    <property type="term" value="C:Ste12p-Dig1p-Dig2p complex"/>
    <property type="evidence" value="ECO:0007669"/>
    <property type="project" value="TreeGrafter"/>
</dbReference>
<feature type="compositionally biased region" description="Low complexity" evidence="11">
    <location>
        <begin position="74"/>
        <end position="121"/>
    </location>
</feature>
<gene>
    <name evidence="13" type="ORF">EMPS_11414</name>
</gene>
<reference evidence="13" key="1">
    <citation type="submission" date="2021-11" db="EMBL/GenBank/DDBJ databases">
        <authorList>
            <person name="Herlambang A."/>
            <person name="Guo Y."/>
            <person name="Takashima Y."/>
            <person name="Nishizawa T."/>
        </authorList>
    </citation>
    <scope>NUCLEOTIDE SEQUENCE</scope>
    <source>
        <strain evidence="13">E1425</strain>
    </source>
</reference>
<dbReference type="Pfam" id="PF02200">
    <property type="entry name" value="STE"/>
    <property type="match status" value="1"/>
</dbReference>
<evidence type="ECO:0000313" key="14">
    <source>
        <dbReference type="Proteomes" id="UP000827284"/>
    </source>
</evidence>
<evidence type="ECO:0000256" key="5">
    <source>
        <dbReference type="ARBA" id="ARBA00022833"/>
    </source>
</evidence>
<dbReference type="GO" id="GO:0008270">
    <property type="term" value="F:zinc ion binding"/>
    <property type="evidence" value="ECO:0007669"/>
    <property type="project" value="UniProtKB-KW"/>
</dbReference>
<accession>A0A9P3HM16</accession>